<sequence length="161" mass="18382">MINEEVSRSSLNLEVRLAKATSKAILDALKKVHKQIEEQGGLKNVIKNNGEEVKLKDMVKKGQLEEINLKDPELKELKKILNKHGVKFSVMKDKETGNHSVFFQSKDIKVMEHAFKKAVKASEKKADRKDSITKTINKFKDMAKDTISKDKVKNKHKEQSL</sequence>
<dbReference type="OrthoDB" id="9811478at2"/>
<evidence type="ECO:0000313" key="2">
    <source>
        <dbReference type="Proteomes" id="UP000031184"/>
    </source>
</evidence>
<dbReference type="AlphaFoldDB" id="A0A017H3A9"/>
<protein>
    <submittedName>
        <fullName evidence="1">Conjugal transfer protein</fullName>
    </submittedName>
</protein>
<gene>
    <name evidence="1" type="ORF">C095_03120</name>
</gene>
<dbReference type="Pfam" id="PF12687">
    <property type="entry name" value="DUF3801"/>
    <property type="match status" value="1"/>
</dbReference>
<dbReference type="Proteomes" id="UP000031184">
    <property type="component" value="Unassembled WGS sequence"/>
</dbReference>
<dbReference type="EMBL" id="AUZI01000011">
    <property type="protein sequence ID" value="KID49781.1"/>
    <property type="molecule type" value="Genomic_DNA"/>
</dbReference>
<name>A0A017H3A9_9FUSO</name>
<proteinExistence type="predicted"/>
<comment type="caution">
    <text evidence="1">The sequence shown here is derived from an EMBL/GenBank/DDBJ whole genome shotgun (WGS) entry which is preliminary data.</text>
</comment>
<accession>A0A017H3A9</accession>
<dbReference type="PATRIC" id="fig|1226633.4.peg.622"/>
<dbReference type="RefSeq" id="WP_002839711.1">
    <property type="nucleotide sequence ID" value="NZ_AOJP01000010.1"/>
</dbReference>
<dbReference type="InterPro" id="IPR024234">
    <property type="entry name" value="DUF3801"/>
</dbReference>
<organism evidence="1 2">
    <name type="scientific">Fusobacterium necrophorum subsp. funduliforme B35</name>
    <dbReference type="NCBI Taxonomy" id="1226633"/>
    <lineage>
        <taxon>Bacteria</taxon>
        <taxon>Fusobacteriati</taxon>
        <taxon>Fusobacteriota</taxon>
        <taxon>Fusobacteriia</taxon>
        <taxon>Fusobacteriales</taxon>
        <taxon>Fusobacteriaceae</taxon>
        <taxon>Fusobacterium</taxon>
    </lineage>
</organism>
<reference evidence="1 2" key="1">
    <citation type="submission" date="2013-08" db="EMBL/GenBank/DDBJ databases">
        <title>An opportunistic ruminal bacterium that causes liver abscesses in cattle.</title>
        <authorList>
            <person name="Benahmed F.H."/>
            <person name="Rasmussen M."/>
            <person name="Harbottle H."/>
            <person name="Soppet D."/>
            <person name="Nagaraja T.G."/>
            <person name="Davidson M."/>
        </authorList>
    </citation>
    <scope>NUCLEOTIDE SEQUENCE [LARGE SCALE GENOMIC DNA]</scope>
    <source>
        <strain evidence="1 2">B35</strain>
    </source>
</reference>
<evidence type="ECO:0000313" key="1">
    <source>
        <dbReference type="EMBL" id="KID49781.1"/>
    </source>
</evidence>